<keyword evidence="1" id="KW-1133">Transmembrane helix</keyword>
<sequence>MVYETRSSTKPPGIYFSRRISFWNWTDFLVRAWLLWMKRLFYCVAGVDCSAKIFRLERMRRPVKSVSSACMFGSSSILYRRPITMHRPLRMTALLLILVVIIALATASSAATTEARVGARAVLLNKTIWIYGGLTGADGKVHNLLSRLDVSVGWETSHPPYVDHTTDGLGAAPNTSLGTLFPSADQSAFYSVDVYGPGQTFTFAKYDIATRAWTLFPTTGQIIPNAGPAAHDNMGNTWFDPNLQLWKTNASPSPIATREFYTANLLPTGMIIVTGGLYQIQNDQTWINIWADMADTPTYNTTSGVWRNNTAIGLVPRPRNMHTATLSMALTSFNC</sequence>
<keyword evidence="1" id="KW-0812">Transmembrane</keyword>
<dbReference type="Proteomes" id="UP000274822">
    <property type="component" value="Unassembled WGS sequence"/>
</dbReference>
<dbReference type="InterPro" id="IPR037293">
    <property type="entry name" value="Gal_Oxidase_central_sf"/>
</dbReference>
<proteinExistence type="predicted"/>
<dbReference type="AlphaFoldDB" id="A0A433QY22"/>
<evidence type="ECO:0000313" key="2">
    <source>
        <dbReference type="EMBL" id="RUS34614.1"/>
    </source>
</evidence>
<dbReference type="SUPFAM" id="SSF50965">
    <property type="entry name" value="Galactose oxidase, central domain"/>
    <property type="match status" value="1"/>
</dbReference>
<evidence type="ECO:0000256" key="1">
    <source>
        <dbReference type="SAM" id="Phobius"/>
    </source>
</evidence>
<evidence type="ECO:0000313" key="3">
    <source>
        <dbReference type="Proteomes" id="UP000274822"/>
    </source>
</evidence>
<name>A0A433QY22_9FUNG</name>
<comment type="caution">
    <text evidence="2">The sequence shown here is derived from an EMBL/GenBank/DDBJ whole genome shotgun (WGS) entry which is preliminary data.</text>
</comment>
<dbReference type="Gene3D" id="2.130.10.80">
    <property type="entry name" value="Galactose oxidase/kelch, beta-propeller"/>
    <property type="match status" value="1"/>
</dbReference>
<keyword evidence="1" id="KW-0472">Membrane</keyword>
<evidence type="ECO:0008006" key="4">
    <source>
        <dbReference type="Google" id="ProtNLM"/>
    </source>
</evidence>
<reference evidence="2 3" key="1">
    <citation type="journal article" date="2018" name="New Phytol.">
        <title>Phylogenomics of Endogonaceae and evolution of mycorrhizas within Mucoromycota.</title>
        <authorList>
            <person name="Chang Y."/>
            <person name="Desiro A."/>
            <person name="Na H."/>
            <person name="Sandor L."/>
            <person name="Lipzen A."/>
            <person name="Clum A."/>
            <person name="Barry K."/>
            <person name="Grigoriev I.V."/>
            <person name="Martin F.M."/>
            <person name="Stajich J.E."/>
            <person name="Smith M.E."/>
            <person name="Bonito G."/>
            <person name="Spatafora J.W."/>
        </authorList>
    </citation>
    <scope>NUCLEOTIDE SEQUENCE [LARGE SCALE GENOMIC DNA]</scope>
    <source>
        <strain evidence="2 3">AD002</strain>
    </source>
</reference>
<accession>A0A433QY22</accession>
<organism evidence="2 3">
    <name type="scientific">Jimgerdemannia flammicorona</name>
    <dbReference type="NCBI Taxonomy" id="994334"/>
    <lineage>
        <taxon>Eukaryota</taxon>
        <taxon>Fungi</taxon>
        <taxon>Fungi incertae sedis</taxon>
        <taxon>Mucoromycota</taxon>
        <taxon>Mucoromycotina</taxon>
        <taxon>Endogonomycetes</taxon>
        <taxon>Endogonales</taxon>
        <taxon>Endogonaceae</taxon>
        <taxon>Jimgerdemannia</taxon>
    </lineage>
</organism>
<protein>
    <recommendedName>
        <fullName evidence="4">Galactose oxidase</fullName>
    </recommendedName>
</protein>
<dbReference type="InterPro" id="IPR011043">
    <property type="entry name" value="Gal_Oxase/kelch_b-propeller"/>
</dbReference>
<gene>
    <name evidence="2" type="ORF">BC938DRAFT_479508</name>
</gene>
<dbReference type="EMBL" id="RBNJ01000399">
    <property type="protein sequence ID" value="RUS34614.1"/>
    <property type="molecule type" value="Genomic_DNA"/>
</dbReference>
<feature type="transmembrane region" description="Helical" evidence="1">
    <location>
        <begin position="89"/>
        <end position="107"/>
    </location>
</feature>
<keyword evidence="3" id="KW-1185">Reference proteome</keyword>